<accession>A0A183JUQ9</accession>
<sequence>MLNQIIIVCVLLYNLNYVFGVNQLTFNRKD</sequence>
<evidence type="ECO:0000313" key="1">
    <source>
        <dbReference type="EMBL" id="VDP04163.1"/>
    </source>
</evidence>
<organism evidence="3">
    <name type="scientific">Schistosoma curassoni</name>
    <dbReference type="NCBI Taxonomy" id="6186"/>
    <lineage>
        <taxon>Eukaryota</taxon>
        <taxon>Metazoa</taxon>
        <taxon>Spiralia</taxon>
        <taxon>Lophotrochozoa</taxon>
        <taxon>Platyhelminthes</taxon>
        <taxon>Trematoda</taxon>
        <taxon>Digenea</taxon>
        <taxon>Strigeidida</taxon>
        <taxon>Schistosomatoidea</taxon>
        <taxon>Schistosomatidae</taxon>
        <taxon>Schistosoma</taxon>
    </lineage>
</organism>
<evidence type="ECO:0000313" key="2">
    <source>
        <dbReference type="Proteomes" id="UP000279833"/>
    </source>
</evidence>
<proteinExistence type="predicted"/>
<keyword evidence="2" id="KW-1185">Reference proteome</keyword>
<gene>
    <name evidence="1" type="ORF">SCUD_LOCUS6452</name>
</gene>
<dbReference type="AlphaFoldDB" id="A0A183JUQ9"/>
<reference evidence="3" key="1">
    <citation type="submission" date="2016-06" db="UniProtKB">
        <authorList>
            <consortium name="WormBaseParasite"/>
        </authorList>
    </citation>
    <scope>IDENTIFICATION</scope>
</reference>
<dbReference type="WBParaSite" id="SCUD_0000645201-mRNA-1">
    <property type="protein sequence ID" value="SCUD_0000645201-mRNA-1"/>
    <property type="gene ID" value="SCUD_0000645201"/>
</dbReference>
<evidence type="ECO:0000313" key="3">
    <source>
        <dbReference type="WBParaSite" id="SCUD_0000645201-mRNA-1"/>
    </source>
</evidence>
<dbReference type="EMBL" id="UZAK01014374">
    <property type="protein sequence ID" value="VDP04163.1"/>
    <property type="molecule type" value="Genomic_DNA"/>
</dbReference>
<dbReference type="Proteomes" id="UP000279833">
    <property type="component" value="Unassembled WGS sequence"/>
</dbReference>
<protein>
    <submittedName>
        <fullName evidence="1 3">Uncharacterized protein</fullName>
    </submittedName>
</protein>
<reference evidence="1 2" key="2">
    <citation type="submission" date="2018-11" db="EMBL/GenBank/DDBJ databases">
        <authorList>
            <consortium name="Pathogen Informatics"/>
        </authorList>
    </citation>
    <scope>NUCLEOTIDE SEQUENCE [LARGE SCALE GENOMIC DNA]</scope>
    <source>
        <strain evidence="1">Dakar</strain>
        <strain evidence="2">Dakar, Senegal</strain>
    </source>
</reference>
<name>A0A183JUQ9_9TREM</name>